<dbReference type="InterPro" id="IPR029043">
    <property type="entry name" value="GcvT/YgfZ_C"/>
</dbReference>
<accession>A0A418WTW2</accession>
<evidence type="ECO:0000259" key="3">
    <source>
        <dbReference type="Pfam" id="PF09347"/>
    </source>
</evidence>
<feature type="domain" description="GCVT N-terminal" evidence="1">
    <location>
        <begin position="342"/>
        <end position="603"/>
    </location>
</feature>
<gene>
    <name evidence="4" type="ORF">D3874_02440</name>
</gene>
<evidence type="ECO:0000313" key="4">
    <source>
        <dbReference type="EMBL" id="RJF94700.1"/>
    </source>
</evidence>
<dbReference type="EMBL" id="QYUK01000008">
    <property type="protein sequence ID" value="RJF94700.1"/>
    <property type="molecule type" value="Genomic_DNA"/>
</dbReference>
<dbReference type="InterPro" id="IPR006222">
    <property type="entry name" value="GCVT_N"/>
</dbReference>
<feature type="domain" description="Aminomethyltransferase C-terminal" evidence="2">
    <location>
        <begin position="624"/>
        <end position="705"/>
    </location>
</feature>
<dbReference type="InterPro" id="IPR018959">
    <property type="entry name" value="DUF1989"/>
</dbReference>
<dbReference type="SUPFAM" id="SSF101790">
    <property type="entry name" value="Aminomethyltransferase beta-barrel domain"/>
    <property type="match status" value="1"/>
</dbReference>
<dbReference type="InterPro" id="IPR027266">
    <property type="entry name" value="TrmE/GcvT-like"/>
</dbReference>
<dbReference type="Proteomes" id="UP000284605">
    <property type="component" value="Unassembled WGS sequence"/>
</dbReference>
<dbReference type="SUPFAM" id="SSF103025">
    <property type="entry name" value="Folate-binding domain"/>
    <property type="match status" value="1"/>
</dbReference>
<dbReference type="OrthoDB" id="9772660at2"/>
<evidence type="ECO:0000259" key="2">
    <source>
        <dbReference type="Pfam" id="PF08669"/>
    </source>
</evidence>
<dbReference type="Pfam" id="PF08669">
    <property type="entry name" value="GCV_T_C"/>
    <property type="match status" value="1"/>
</dbReference>
<dbReference type="GO" id="GO:0005829">
    <property type="term" value="C:cytosol"/>
    <property type="evidence" value="ECO:0007669"/>
    <property type="project" value="TreeGrafter"/>
</dbReference>
<dbReference type="Pfam" id="PF01571">
    <property type="entry name" value="GCV_T"/>
    <property type="match status" value="1"/>
</dbReference>
<sequence length="713" mass="76950">MAMVERFGVAGGTSMAVTLGAGDRLTIRDAEGLQPAGLVVLEGDLGPLPERLLTGATAPGSSVTLEAPTASTVVISAPGADMAPDEQAPPTDLVVEIARHGANARPLPPPLGRVKAELHIDAATASAYKVSAGDYIQVIDVDGKQCSDFLAFDAARLDDGEEIGIDATTTTTLLGAAYPGPGLLSKFFDGRMRPLVEVVRDTVGRHDTFALACTAKYYEDMGYPGHPSCSDNFNGALAPYGIAPRKGWPAINLFFNTAMGSDNRLSSDEPWSRPGDYVLFRAMTDLVCASSACPDDIDPSNAWMPTDIHVRIYDKAQEFSKGNAHRMTPDAIPRLTRTSGFHDRTSVLTRNLVDYRGFWTPDCYAGNGPIDEYWAARERCVVMDLSALRKFEVIGPDAEALLQKAQTRNLAKLAVGQVVYTAFCYEHGGMIDDGTIFRLGLQNFRVVCGDDYLGVWLRQLAEQHELKAWVKSSTDQLGNLAVQGPLSRTVLEQVIWTPPVQASITELKWFRFTIGRIGGPQGPAVVVSRTGYTGELGFEIWCHPKDGVAVWDAIWAAGKPHGLAPLGLSALDMLRVEAGLVFAGYDFDDQTDPFEAGIGFTVADKAEDYVGKTALARRRANPLRKLVGLEITGNEAIGHGDCLHIGRAQIGVVTSAARSPLLGRTIALARVDALYADLGRTVEIGKLDGQQKRIAARVVRFPHYDPEKTRVRA</sequence>
<dbReference type="PANTHER" id="PTHR43757">
    <property type="entry name" value="AMINOMETHYLTRANSFERASE"/>
    <property type="match status" value="1"/>
</dbReference>
<evidence type="ECO:0000259" key="1">
    <source>
        <dbReference type="Pfam" id="PF01571"/>
    </source>
</evidence>
<organism evidence="4 5">
    <name type="scientific">Oleomonas cavernae</name>
    <dbReference type="NCBI Taxonomy" id="2320859"/>
    <lineage>
        <taxon>Bacteria</taxon>
        <taxon>Pseudomonadati</taxon>
        <taxon>Pseudomonadota</taxon>
        <taxon>Alphaproteobacteria</taxon>
        <taxon>Acetobacterales</taxon>
        <taxon>Acetobacteraceae</taxon>
        <taxon>Oleomonas</taxon>
    </lineage>
</organism>
<dbReference type="Pfam" id="PF09347">
    <property type="entry name" value="DUF1989"/>
    <property type="match status" value="1"/>
</dbReference>
<reference evidence="4 5" key="1">
    <citation type="submission" date="2018-09" db="EMBL/GenBank/DDBJ databases">
        <authorList>
            <person name="Zhu H."/>
        </authorList>
    </citation>
    <scope>NUCLEOTIDE SEQUENCE [LARGE SCALE GENOMIC DNA]</scope>
    <source>
        <strain evidence="4 5">K1W22B-8</strain>
    </source>
</reference>
<comment type="caution">
    <text evidence="4">The sequence shown here is derived from an EMBL/GenBank/DDBJ whole genome shotgun (WGS) entry which is preliminary data.</text>
</comment>
<name>A0A418WTW2_9PROT</name>
<evidence type="ECO:0000313" key="5">
    <source>
        <dbReference type="Proteomes" id="UP000284605"/>
    </source>
</evidence>
<keyword evidence="5" id="KW-1185">Reference proteome</keyword>
<dbReference type="InterPro" id="IPR013977">
    <property type="entry name" value="GcvT_C"/>
</dbReference>
<dbReference type="PANTHER" id="PTHR43757:SF2">
    <property type="entry name" value="AMINOMETHYLTRANSFERASE, MITOCHONDRIAL"/>
    <property type="match status" value="1"/>
</dbReference>
<proteinExistence type="predicted"/>
<feature type="domain" description="DUF1989" evidence="3">
    <location>
        <begin position="120"/>
        <end position="287"/>
    </location>
</feature>
<dbReference type="InterPro" id="IPR028896">
    <property type="entry name" value="GcvT/YgfZ/DmdA"/>
</dbReference>
<dbReference type="Gene3D" id="3.30.1360.120">
    <property type="entry name" value="Probable tRNA modification gtpase trme, domain 1"/>
    <property type="match status" value="1"/>
</dbReference>
<protein>
    <submittedName>
        <fullName evidence="4">DUF1989 domain-containing protein</fullName>
    </submittedName>
</protein>
<dbReference type="AlphaFoldDB" id="A0A418WTW2"/>